<dbReference type="Proteomes" id="UP000265520">
    <property type="component" value="Unassembled WGS sequence"/>
</dbReference>
<dbReference type="EMBL" id="LXQA010407397">
    <property type="protein sequence ID" value="MCI49835.1"/>
    <property type="molecule type" value="Genomic_DNA"/>
</dbReference>
<keyword evidence="2" id="KW-1185">Reference proteome</keyword>
<protein>
    <submittedName>
        <fullName evidence="1">Uncharacterized protein</fullName>
    </submittedName>
</protein>
<comment type="caution">
    <text evidence="1">The sequence shown here is derived from an EMBL/GenBank/DDBJ whole genome shotgun (WGS) entry which is preliminary data.</text>
</comment>
<organism evidence="1 2">
    <name type="scientific">Trifolium medium</name>
    <dbReference type="NCBI Taxonomy" id="97028"/>
    <lineage>
        <taxon>Eukaryota</taxon>
        <taxon>Viridiplantae</taxon>
        <taxon>Streptophyta</taxon>
        <taxon>Embryophyta</taxon>
        <taxon>Tracheophyta</taxon>
        <taxon>Spermatophyta</taxon>
        <taxon>Magnoliopsida</taxon>
        <taxon>eudicotyledons</taxon>
        <taxon>Gunneridae</taxon>
        <taxon>Pentapetalae</taxon>
        <taxon>rosids</taxon>
        <taxon>fabids</taxon>
        <taxon>Fabales</taxon>
        <taxon>Fabaceae</taxon>
        <taxon>Papilionoideae</taxon>
        <taxon>50 kb inversion clade</taxon>
        <taxon>NPAAA clade</taxon>
        <taxon>Hologalegina</taxon>
        <taxon>IRL clade</taxon>
        <taxon>Trifolieae</taxon>
        <taxon>Trifolium</taxon>
    </lineage>
</organism>
<evidence type="ECO:0000313" key="2">
    <source>
        <dbReference type="Proteomes" id="UP000265520"/>
    </source>
</evidence>
<feature type="non-terminal residue" evidence="1">
    <location>
        <position position="81"/>
    </location>
</feature>
<dbReference type="AlphaFoldDB" id="A0A392SP87"/>
<feature type="non-terminal residue" evidence="1">
    <location>
        <position position="1"/>
    </location>
</feature>
<reference evidence="1 2" key="1">
    <citation type="journal article" date="2018" name="Front. Plant Sci.">
        <title>Red Clover (Trifolium pratense) and Zigzag Clover (T. medium) - A Picture of Genomic Similarities and Differences.</title>
        <authorList>
            <person name="Dluhosova J."/>
            <person name="Istvanek J."/>
            <person name="Nedelnik J."/>
            <person name="Repkova J."/>
        </authorList>
    </citation>
    <scope>NUCLEOTIDE SEQUENCE [LARGE SCALE GENOMIC DNA]</scope>
    <source>
        <strain evidence="2">cv. 10/8</strain>
        <tissue evidence="1">Leaf</tissue>
    </source>
</reference>
<name>A0A392SP87_9FABA</name>
<accession>A0A392SP87</accession>
<sequence>TTTVGSFQRPDSIELLVWDLAYAALADAEAGPTGFVLVSVVADAEAGLTSFVMVSAVADAEAVPGLTGFLMVSADPVPKIL</sequence>
<proteinExistence type="predicted"/>
<evidence type="ECO:0000313" key="1">
    <source>
        <dbReference type="EMBL" id="MCI49835.1"/>
    </source>
</evidence>